<evidence type="ECO:0000313" key="2">
    <source>
        <dbReference type="EMBL" id="MCT7966384.1"/>
    </source>
</evidence>
<comment type="caution">
    <text evidence="2">The sequence shown here is derived from an EMBL/GenBank/DDBJ whole genome shotgun (WGS) entry which is preliminary data.</text>
</comment>
<organism evidence="2 3">
    <name type="scientific">Laspinema palackyanum D2a</name>
    <dbReference type="NCBI Taxonomy" id="2953684"/>
    <lineage>
        <taxon>Bacteria</taxon>
        <taxon>Bacillati</taxon>
        <taxon>Cyanobacteriota</taxon>
        <taxon>Cyanophyceae</taxon>
        <taxon>Oscillatoriophycideae</taxon>
        <taxon>Oscillatoriales</taxon>
        <taxon>Laspinemataceae</taxon>
        <taxon>Laspinema</taxon>
        <taxon>Laspinema palackyanum</taxon>
    </lineage>
</organism>
<dbReference type="EMBL" id="JAMXFF010000010">
    <property type="protein sequence ID" value="MCT7966384.1"/>
    <property type="molecule type" value="Genomic_DNA"/>
</dbReference>
<evidence type="ECO:0000313" key="3">
    <source>
        <dbReference type="Proteomes" id="UP001525890"/>
    </source>
</evidence>
<sequence>MLNYCGSIADFVCNSKSREDALPLLNEHCRSRFFLHPRRTKKVLLFFHGFTAAPWQFVPMGEAFFKAGYNVLVPLMPGHGHGGNWSRQNPAPLPTTAAAYQEFAQEWLDRAQELGEEVYIGGLSGGGTVAAWLALERCNDIAGCLLFAPYLSSSSRVLDLFVRKLTPDYCDWGAPRPGQRRYGYDGFAVPALKTVLLMGGDVLNRARREASAPMFIISSESDRAVGHREHRTLFESVSRFAPRSWYHIFDRVLDIPHTMMTQGEGNPHESMLIAMAKAYIDSHLTWDEIGDIAERMTRGETFDAAVRTLNLGDRAAAEMPIFMTLLDKRSLGMQRYPRLRRA</sequence>
<proteinExistence type="predicted"/>
<keyword evidence="2" id="KW-0378">Hydrolase</keyword>
<dbReference type="GO" id="GO:0016787">
    <property type="term" value="F:hydrolase activity"/>
    <property type="evidence" value="ECO:0007669"/>
    <property type="project" value="UniProtKB-KW"/>
</dbReference>
<evidence type="ECO:0000259" key="1">
    <source>
        <dbReference type="Pfam" id="PF00561"/>
    </source>
</evidence>
<dbReference type="InterPro" id="IPR029058">
    <property type="entry name" value="AB_hydrolase_fold"/>
</dbReference>
<reference evidence="2 3" key="1">
    <citation type="journal article" date="2022" name="Front. Microbiol.">
        <title>High genomic differentiation and limited gene flow indicate recent cryptic speciation within the genus Laspinema (cyanobacteria).</title>
        <authorList>
            <person name="Stanojkovic A."/>
            <person name="Skoupy S."/>
            <person name="Skaloud P."/>
            <person name="Dvorak P."/>
        </authorList>
    </citation>
    <scope>NUCLEOTIDE SEQUENCE [LARGE SCALE GENOMIC DNA]</scope>
    <source>
        <strain evidence="2 3">D2a</strain>
    </source>
</reference>
<accession>A0ABT2MNQ3</accession>
<keyword evidence="3" id="KW-1185">Reference proteome</keyword>
<dbReference type="Pfam" id="PF00561">
    <property type="entry name" value="Abhydrolase_1"/>
    <property type="match status" value="1"/>
</dbReference>
<dbReference type="SUPFAM" id="SSF53474">
    <property type="entry name" value="alpha/beta-Hydrolases"/>
    <property type="match status" value="1"/>
</dbReference>
<dbReference type="RefSeq" id="WP_368006028.1">
    <property type="nucleotide sequence ID" value="NZ_JAMXFF010000010.1"/>
</dbReference>
<dbReference type="Proteomes" id="UP001525890">
    <property type="component" value="Unassembled WGS sequence"/>
</dbReference>
<dbReference type="InterPro" id="IPR000073">
    <property type="entry name" value="AB_hydrolase_1"/>
</dbReference>
<name>A0ABT2MNQ3_9CYAN</name>
<feature type="domain" description="AB hydrolase-1" evidence="1">
    <location>
        <begin position="43"/>
        <end position="154"/>
    </location>
</feature>
<gene>
    <name evidence="2" type="ORF">NG799_08570</name>
</gene>
<dbReference type="Gene3D" id="3.40.50.1820">
    <property type="entry name" value="alpha/beta hydrolase"/>
    <property type="match status" value="1"/>
</dbReference>
<protein>
    <submittedName>
        <fullName evidence="2">Alpha/beta fold hydrolase</fullName>
    </submittedName>
</protein>